<evidence type="ECO:0000259" key="3">
    <source>
        <dbReference type="Pfam" id="PF02805"/>
    </source>
</evidence>
<accession>A0A3P3D0B4</accession>
<keyword evidence="1" id="KW-0010">Activator</keyword>
<dbReference type="InterPro" id="IPR004026">
    <property type="entry name" value="Ada_DNA_repair_Zn-bd"/>
</dbReference>
<feature type="region of interest" description="Disordered" evidence="2">
    <location>
        <begin position="1"/>
        <end position="27"/>
    </location>
</feature>
<dbReference type="GO" id="GO:0008270">
    <property type="term" value="F:zinc ion binding"/>
    <property type="evidence" value="ECO:0007669"/>
    <property type="project" value="InterPro"/>
</dbReference>
<dbReference type="Proteomes" id="UP000282125">
    <property type="component" value="Unassembled WGS sequence"/>
</dbReference>
<evidence type="ECO:0000313" key="5">
    <source>
        <dbReference type="Proteomes" id="UP000282125"/>
    </source>
</evidence>
<evidence type="ECO:0000313" key="4">
    <source>
        <dbReference type="EMBL" id="RRH67883.1"/>
    </source>
</evidence>
<organism evidence="4 5">
    <name type="scientific">Falsigemmobacter faecalis</name>
    <dbReference type="NCBI Taxonomy" id="2488730"/>
    <lineage>
        <taxon>Bacteria</taxon>
        <taxon>Pseudomonadati</taxon>
        <taxon>Pseudomonadota</taxon>
        <taxon>Alphaproteobacteria</taxon>
        <taxon>Rhodobacterales</taxon>
        <taxon>Paracoccaceae</taxon>
        <taxon>Falsigemmobacter</taxon>
    </lineage>
</organism>
<dbReference type="InterPro" id="IPR035451">
    <property type="entry name" value="Ada-like_dom_sf"/>
</dbReference>
<dbReference type="SUPFAM" id="SSF57884">
    <property type="entry name" value="Ada DNA repair protein, N-terminal domain (N-Ada 10)"/>
    <property type="match status" value="1"/>
</dbReference>
<reference evidence="4 5" key="1">
    <citation type="submission" date="2018-11" db="EMBL/GenBank/DDBJ databases">
        <title>Gemmobacter sp. nov., YIM 102744-1 draft genome.</title>
        <authorList>
            <person name="Li G."/>
            <person name="Jiang Y."/>
        </authorList>
    </citation>
    <scope>NUCLEOTIDE SEQUENCE [LARGE SCALE GENOMIC DNA]</scope>
    <source>
        <strain evidence="4 5">YIM 102744-1</strain>
    </source>
</reference>
<proteinExistence type="predicted"/>
<feature type="compositionally biased region" description="Polar residues" evidence="2">
    <location>
        <begin position="15"/>
        <end position="27"/>
    </location>
</feature>
<evidence type="ECO:0000256" key="1">
    <source>
        <dbReference type="ARBA" id="ARBA00023159"/>
    </source>
</evidence>
<comment type="caution">
    <text evidence="4">The sequence shown here is derived from an EMBL/GenBank/DDBJ whole genome shotgun (WGS) entry which is preliminary data.</text>
</comment>
<gene>
    <name evidence="4" type="ORF">EG244_19960</name>
</gene>
<feature type="domain" description="Ada DNA repair metal-binding" evidence="3">
    <location>
        <begin position="29"/>
        <end position="93"/>
    </location>
</feature>
<dbReference type="AlphaFoldDB" id="A0A3P3D0B4"/>
<evidence type="ECO:0000256" key="2">
    <source>
        <dbReference type="SAM" id="MobiDB-lite"/>
    </source>
</evidence>
<dbReference type="Gene3D" id="3.40.10.10">
    <property type="entry name" value="DNA Methylphosphotriester Repair Domain"/>
    <property type="match status" value="1"/>
</dbReference>
<keyword evidence="5" id="KW-1185">Reference proteome</keyword>
<dbReference type="GO" id="GO:0008168">
    <property type="term" value="F:methyltransferase activity"/>
    <property type="evidence" value="ECO:0007669"/>
    <property type="project" value="InterPro"/>
</dbReference>
<dbReference type="GO" id="GO:0003677">
    <property type="term" value="F:DNA binding"/>
    <property type="evidence" value="ECO:0007669"/>
    <property type="project" value="InterPro"/>
</dbReference>
<dbReference type="EMBL" id="RRAZ01000076">
    <property type="protein sequence ID" value="RRH67883.1"/>
    <property type="molecule type" value="Genomic_DNA"/>
</dbReference>
<protein>
    <recommendedName>
        <fullName evidence="3">Ada DNA repair metal-binding domain-containing protein</fullName>
    </recommendedName>
</protein>
<name>A0A3P3D0B4_9RHOB</name>
<sequence>MPPSTDGSGEPCEPRSTTGKGRPVSNENSRWLAIETCDGKAAGTFVYGRDSDKIYHSPICRTRPTNCDDLKFFDTPDGARQQGFRVCDDCYPDQAGWLVGASRWV</sequence>
<dbReference type="Pfam" id="PF02805">
    <property type="entry name" value="Ada_Zn_binding"/>
    <property type="match status" value="1"/>
</dbReference>
<dbReference type="GO" id="GO:0006281">
    <property type="term" value="P:DNA repair"/>
    <property type="evidence" value="ECO:0007669"/>
    <property type="project" value="InterPro"/>
</dbReference>
<dbReference type="GO" id="GO:0006355">
    <property type="term" value="P:regulation of DNA-templated transcription"/>
    <property type="evidence" value="ECO:0007669"/>
    <property type="project" value="InterPro"/>
</dbReference>